<dbReference type="Proteomes" id="UP000219559">
    <property type="component" value="Unassembled WGS sequence"/>
</dbReference>
<evidence type="ECO:0000256" key="2">
    <source>
        <dbReference type="ARBA" id="ARBA00009695"/>
    </source>
</evidence>
<dbReference type="InterPro" id="IPR036388">
    <property type="entry name" value="WH-like_DNA-bd_sf"/>
</dbReference>
<dbReference type="Gene3D" id="1.10.10.10">
    <property type="entry name" value="Winged helix-like DNA-binding domain superfamily/Winged helix DNA-binding domain"/>
    <property type="match status" value="2"/>
</dbReference>
<keyword evidence="4" id="KW-0963">Cytoplasm</keyword>
<accession>A0A2A4G291</accession>
<evidence type="ECO:0000256" key="1">
    <source>
        <dbReference type="ARBA" id="ARBA00004496"/>
    </source>
</evidence>
<comment type="subcellular location">
    <subcellularLocation>
        <location evidence="1">Cytoplasm</location>
    </subcellularLocation>
</comment>
<evidence type="ECO:0000256" key="4">
    <source>
        <dbReference type="ARBA" id="ARBA00022490"/>
    </source>
</evidence>
<dbReference type="Pfam" id="PF02631">
    <property type="entry name" value="RecX_HTH2"/>
    <property type="match status" value="1"/>
</dbReference>
<gene>
    <name evidence="6" type="ORF">B7P33_16065</name>
</gene>
<dbReference type="OrthoDB" id="1523826at2"/>
<feature type="domain" description="RecX second three-helical" evidence="5">
    <location>
        <begin position="63"/>
        <end position="104"/>
    </location>
</feature>
<dbReference type="RefSeq" id="WP_097440907.1">
    <property type="nucleotide sequence ID" value="NZ_KZ300477.1"/>
</dbReference>
<keyword evidence="7" id="KW-1185">Reference proteome</keyword>
<evidence type="ECO:0000313" key="7">
    <source>
        <dbReference type="Proteomes" id="UP000219559"/>
    </source>
</evidence>
<evidence type="ECO:0000313" key="6">
    <source>
        <dbReference type="EMBL" id="PCE62797.1"/>
    </source>
</evidence>
<dbReference type="AlphaFoldDB" id="A0A2A4G291"/>
<reference evidence="6 7" key="1">
    <citation type="submission" date="2017-04" db="EMBL/GenBank/DDBJ databases">
        <title>A new member of the family Flavobacteriaceae isolated from ascidians.</title>
        <authorList>
            <person name="Chen L."/>
        </authorList>
    </citation>
    <scope>NUCLEOTIDE SEQUENCE [LARGE SCALE GENOMIC DNA]</scope>
    <source>
        <strain evidence="6 7">HQA918</strain>
    </source>
</reference>
<dbReference type="EMBL" id="NBWU01000007">
    <property type="protein sequence ID" value="PCE62797.1"/>
    <property type="molecule type" value="Genomic_DNA"/>
</dbReference>
<organism evidence="6 7">
    <name type="scientific">Sediminicola luteus</name>
    <dbReference type="NCBI Taxonomy" id="319238"/>
    <lineage>
        <taxon>Bacteria</taxon>
        <taxon>Pseudomonadati</taxon>
        <taxon>Bacteroidota</taxon>
        <taxon>Flavobacteriia</taxon>
        <taxon>Flavobacteriales</taxon>
        <taxon>Flavobacteriaceae</taxon>
        <taxon>Sediminicola</taxon>
    </lineage>
</organism>
<proteinExistence type="inferred from homology"/>
<sequence length="161" mass="19138">MAYPNQKQQKHHTVQEALKKAMAYCAYQDRCHKEVLQKLRNLGQKQTAQDHILGQLIADGFLNEERFARSFTRGKFNNKQWGRLRIVRELKARDLSAYNIKFALAEIEAEYLTHFEKICTKKWEETAHLPLLKRKKKVFDYLNYRGWEPHLIYEGLNSLEA</sequence>
<dbReference type="InterPro" id="IPR053924">
    <property type="entry name" value="RecX_HTH_2nd"/>
</dbReference>
<dbReference type="PANTHER" id="PTHR33602:SF1">
    <property type="entry name" value="REGULATORY PROTEIN RECX FAMILY PROTEIN"/>
    <property type="match status" value="1"/>
</dbReference>
<dbReference type="GO" id="GO:0006282">
    <property type="term" value="P:regulation of DNA repair"/>
    <property type="evidence" value="ECO:0007669"/>
    <property type="project" value="InterPro"/>
</dbReference>
<dbReference type="InterPro" id="IPR003783">
    <property type="entry name" value="Regulatory_RecX"/>
</dbReference>
<evidence type="ECO:0000259" key="5">
    <source>
        <dbReference type="Pfam" id="PF02631"/>
    </source>
</evidence>
<evidence type="ECO:0000256" key="3">
    <source>
        <dbReference type="ARBA" id="ARBA00018111"/>
    </source>
</evidence>
<comment type="similarity">
    <text evidence="2">Belongs to the RecX family.</text>
</comment>
<comment type="caution">
    <text evidence="6">The sequence shown here is derived from an EMBL/GenBank/DDBJ whole genome shotgun (WGS) entry which is preliminary data.</text>
</comment>
<dbReference type="PANTHER" id="PTHR33602">
    <property type="entry name" value="REGULATORY PROTEIN RECX FAMILY PROTEIN"/>
    <property type="match status" value="1"/>
</dbReference>
<name>A0A2A4G291_9FLAO</name>
<protein>
    <recommendedName>
        <fullName evidence="3">Regulatory protein RecX</fullName>
    </recommendedName>
</protein>
<dbReference type="GO" id="GO:0005737">
    <property type="term" value="C:cytoplasm"/>
    <property type="evidence" value="ECO:0007669"/>
    <property type="project" value="UniProtKB-SubCell"/>
</dbReference>